<name>S8DZF2_FOMSC</name>
<dbReference type="EMBL" id="KE504166">
    <property type="protein sequence ID" value="EPS98356.1"/>
    <property type="molecule type" value="Genomic_DNA"/>
</dbReference>
<dbReference type="InParanoid" id="S8DZF2"/>
<proteinExistence type="predicted"/>
<dbReference type="PANTHER" id="PTHR21310">
    <property type="entry name" value="AMINOGLYCOSIDE PHOSPHOTRANSFERASE-RELATED-RELATED"/>
    <property type="match status" value="1"/>
</dbReference>
<dbReference type="AlphaFoldDB" id="S8DZF2"/>
<dbReference type="HOGENOM" id="CLU_021768_2_1_1"/>
<keyword evidence="2" id="KW-1185">Reference proteome</keyword>
<sequence length="222" mass="25496">MGNGTVVKKIYNSEAAHSKAINLAMIRSTTATPVPELRQVVVDGNTTYLVMECIEGDSLRDRWPHLSLWSHFRVAWTLRGYVAQLRRLRRSVPGTLHGGRCDGPLFTEDGAGPFRSYDHMVAWFNRRLDVSQRMGQAPVDAPRFDSHLCPRNVILADNGTVYLIDWEYAGFYPEWFEYTTMLWQTDLPTSWRWMVPLIAGWHRTMVKYISRIGWALTAGAMM</sequence>
<dbReference type="InterPro" id="IPR011009">
    <property type="entry name" value="Kinase-like_dom_sf"/>
</dbReference>
<dbReference type="InterPro" id="IPR051678">
    <property type="entry name" value="AGP_Transferase"/>
</dbReference>
<evidence type="ECO:0000313" key="2">
    <source>
        <dbReference type="Proteomes" id="UP000015241"/>
    </source>
</evidence>
<dbReference type="Proteomes" id="UP000015241">
    <property type="component" value="Unassembled WGS sequence"/>
</dbReference>
<dbReference type="PANTHER" id="PTHR21310:SF39">
    <property type="entry name" value="AMINOGLYCOSIDE PHOSPHOTRANSFERASE DOMAIN-CONTAINING PROTEIN"/>
    <property type="match status" value="1"/>
</dbReference>
<evidence type="ECO:0000313" key="1">
    <source>
        <dbReference type="EMBL" id="EPS98356.1"/>
    </source>
</evidence>
<dbReference type="STRING" id="743788.S8DZF2"/>
<evidence type="ECO:0008006" key="3">
    <source>
        <dbReference type="Google" id="ProtNLM"/>
    </source>
</evidence>
<dbReference type="OrthoDB" id="4177236at2759"/>
<dbReference type="eggNOG" id="ENOG502SA0A">
    <property type="taxonomic scope" value="Eukaryota"/>
</dbReference>
<dbReference type="SUPFAM" id="SSF56112">
    <property type="entry name" value="Protein kinase-like (PK-like)"/>
    <property type="match status" value="1"/>
</dbReference>
<reference evidence="1 2" key="1">
    <citation type="journal article" date="2012" name="Science">
        <title>The Paleozoic origin of enzymatic lignin decomposition reconstructed from 31 fungal genomes.</title>
        <authorList>
            <person name="Floudas D."/>
            <person name="Binder M."/>
            <person name="Riley R."/>
            <person name="Barry K."/>
            <person name="Blanchette R.A."/>
            <person name="Henrissat B."/>
            <person name="Martinez A.T."/>
            <person name="Otillar R."/>
            <person name="Spatafora J.W."/>
            <person name="Yadav J.S."/>
            <person name="Aerts A."/>
            <person name="Benoit I."/>
            <person name="Boyd A."/>
            <person name="Carlson A."/>
            <person name="Copeland A."/>
            <person name="Coutinho P.M."/>
            <person name="de Vries R.P."/>
            <person name="Ferreira P."/>
            <person name="Findley K."/>
            <person name="Foster B."/>
            <person name="Gaskell J."/>
            <person name="Glotzer D."/>
            <person name="Gorecki P."/>
            <person name="Heitman J."/>
            <person name="Hesse C."/>
            <person name="Hori C."/>
            <person name="Igarashi K."/>
            <person name="Jurgens J.A."/>
            <person name="Kallen N."/>
            <person name="Kersten P."/>
            <person name="Kohler A."/>
            <person name="Kuees U."/>
            <person name="Kumar T.K.A."/>
            <person name="Kuo A."/>
            <person name="LaButti K."/>
            <person name="Larrondo L.F."/>
            <person name="Lindquist E."/>
            <person name="Ling A."/>
            <person name="Lombard V."/>
            <person name="Lucas S."/>
            <person name="Lundell T."/>
            <person name="Martin R."/>
            <person name="McLaughlin D.J."/>
            <person name="Morgenstern I."/>
            <person name="Morin E."/>
            <person name="Murat C."/>
            <person name="Nagy L.G."/>
            <person name="Nolan M."/>
            <person name="Ohm R.A."/>
            <person name="Patyshakuliyeva A."/>
            <person name="Rokas A."/>
            <person name="Ruiz-Duenas F.J."/>
            <person name="Sabat G."/>
            <person name="Salamov A."/>
            <person name="Samejima M."/>
            <person name="Schmutz J."/>
            <person name="Slot J.C."/>
            <person name="St John F."/>
            <person name="Stenlid J."/>
            <person name="Sun H."/>
            <person name="Sun S."/>
            <person name="Syed K."/>
            <person name="Tsang A."/>
            <person name="Wiebenga A."/>
            <person name="Young D."/>
            <person name="Pisabarro A."/>
            <person name="Eastwood D.C."/>
            <person name="Martin F."/>
            <person name="Cullen D."/>
            <person name="Grigoriev I.V."/>
            <person name="Hibbett D.S."/>
        </authorList>
    </citation>
    <scope>NUCLEOTIDE SEQUENCE</scope>
    <source>
        <strain evidence="2">FP-58527</strain>
    </source>
</reference>
<gene>
    <name evidence="1" type="ORF">FOMPIDRAFT_1031520</name>
</gene>
<dbReference type="Gene3D" id="3.90.1200.10">
    <property type="match status" value="1"/>
</dbReference>
<organism evidence="1 2">
    <name type="scientific">Fomitopsis schrenkii</name>
    <name type="common">Brown rot fungus</name>
    <dbReference type="NCBI Taxonomy" id="2126942"/>
    <lineage>
        <taxon>Eukaryota</taxon>
        <taxon>Fungi</taxon>
        <taxon>Dikarya</taxon>
        <taxon>Basidiomycota</taxon>
        <taxon>Agaricomycotina</taxon>
        <taxon>Agaricomycetes</taxon>
        <taxon>Polyporales</taxon>
        <taxon>Fomitopsis</taxon>
    </lineage>
</organism>
<protein>
    <recommendedName>
        <fullName evidence="3">Aminoglycoside phosphotransferase domain-containing protein</fullName>
    </recommendedName>
</protein>
<accession>S8DZF2</accession>